<keyword evidence="4" id="KW-1185">Reference proteome</keyword>
<feature type="compositionally biased region" description="Basic and acidic residues" evidence="1">
    <location>
        <begin position="29"/>
        <end position="40"/>
    </location>
</feature>
<feature type="compositionally biased region" description="Basic and acidic residues" evidence="1">
    <location>
        <begin position="583"/>
        <end position="595"/>
    </location>
</feature>
<feature type="signal peptide" evidence="2">
    <location>
        <begin position="1"/>
        <end position="20"/>
    </location>
</feature>
<dbReference type="GO" id="GO:0008237">
    <property type="term" value="F:metallopeptidase activity"/>
    <property type="evidence" value="ECO:0007669"/>
    <property type="project" value="InterPro"/>
</dbReference>
<protein>
    <submittedName>
        <fullName evidence="3">Dipeptidyl-peptidase iv: Metallopeptidase</fullName>
    </submittedName>
</protein>
<feature type="chain" id="PRO_5026855733" evidence="2">
    <location>
        <begin position="21"/>
        <end position="595"/>
    </location>
</feature>
<accession>A0A6P2CPX2</accession>
<dbReference type="Proteomes" id="UP000464178">
    <property type="component" value="Chromosome"/>
</dbReference>
<evidence type="ECO:0000256" key="2">
    <source>
        <dbReference type="SAM" id="SignalP"/>
    </source>
</evidence>
<dbReference type="AlphaFoldDB" id="A0A6P2CPX2"/>
<feature type="region of interest" description="Disordered" evidence="1">
    <location>
        <begin position="573"/>
        <end position="595"/>
    </location>
</feature>
<dbReference type="InterPro" id="IPR024079">
    <property type="entry name" value="MetalloPept_cat_dom_sf"/>
</dbReference>
<proteinExistence type="predicted"/>
<name>A0A6P2CPX2_9BACT</name>
<dbReference type="Gene3D" id="3.40.390.10">
    <property type="entry name" value="Collagenase (Catalytic Domain)"/>
    <property type="match status" value="1"/>
</dbReference>
<gene>
    <name evidence="3" type="ORF">SOIL9_68250</name>
</gene>
<feature type="region of interest" description="Disordered" evidence="1">
    <location>
        <begin position="21"/>
        <end position="43"/>
    </location>
</feature>
<organism evidence="3 4">
    <name type="scientific">Gemmata massiliana</name>
    <dbReference type="NCBI Taxonomy" id="1210884"/>
    <lineage>
        <taxon>Bacteria</taxon>
        <taxon>Pseudomonadati</taxon>
        <taxon>Planctomycetota</taxon>
        <taxon>Planctomycetia</taxon>
        <taxon>Gemmatales</taxon>
        <taxon>Gemmataceae</taxon>
        <taxon>Gemmata</taxon>
    </lineage>
</organism>
<dbReference type="KEGG" id="gms:SOIL9_68250"/>
<dbReference type="SUPFAM" id="SSF55486">
    <property type="entry name" value="Metalloproteases ('zincins'), catalytic domain"/>
    <property type="match status" value="1"/>
</dbReference>
<evidence type="ECO:0000313" key="3">
    <source>
        <dbReference type="EMBL" id="VTR90889.1"/>
    </source>
</evidence>
<dbReference type="EMBL" id="LR593886">
    <property type="protein sequence ID" value="VTR90889.1"/>
    <property type="molecule type" value="Genomic_DNA"/>
</dbReference>
<reference evidence="3 4" key="1">
    <citation type="submission" date="2019-05" db="EMBL/GenBank/DDBJ databases">
        <authorList>
            <consortium name="Science for Life Laboratories"/>
        </authorList>
    </citation>
    <scope>NUCLEOTIDE SEQUENCE [LARGE SCALE GENOMIC DNA]</scope>
    <source>
        <strain evidence="3">Soil9</strain>
    </source>
</reference>
<evidence type="ECO:0000256" key="1">
    <source>
        <dbReference type="SAM" id="MobiDB-lite"/>
    </source>
</evidence>
<keyword evidence="2" id="KW-0732">Signal</keyword>
<dbReference type="RefSeq" id="WP_162665963.1">
    <property type="nucleotide sequence ID" value="NZ_LR593886.1"/>
</dbReference>
<evidence type="ECO:0000313" key="4">
    <source>
        <dbReference type="Proteomes" id="UP000464178"/>
    </source>
</evidence>
<sequence>MRFVPVILALASCAWLTSSAQEPKSQPKPGEKAAKADKNEPVAGRKTKKIEGFTFLLSEEALNADVSKYERPPLEVLDYECKLLIKMLSPKAVDLLRRLTVFVDWDEKITLSNGRDGVALASYYGGGAQQMVKEGRHPLQAKTVTIHTLKSLTEQRQPKNDSRTSCLLLHEFAHAVHDQLFGFDHAGIKAAYEQAMERKLYEKDFYAATNPREFFAELSCTYLDRLHYYPHNRDELKKHDPVTFKTMESVWTGATASKVAKVPPPHAEKGNLDLTLSTDVKFGPVVNGPNAAVDKLAGKVVLIGYWGGLHANVLDRLERLQAELGTYGLVVVCPNTLVREDDLIKADAEKRGGSVTVLRNAFVKEGSGPEFKSQLGGHALVFDSTGKCVHRGSAYDIEAPVRAAVGKLLLTTACGPDEAPKAFKPVADAFAAGGSPVSVVSKVAPLTTSPDEDIKTKAKKLQELILAPGQKALAEAQANVKTDPVSAFIGAEKLAVSFKNTPIGTKAATIVSTLRIDKAVVAELKARTQAAEIEKLAGKLRGQEGSIKPAEASFQSKHQQALAQMKTLLDQLRKQHPTARATAEAEKAAREFSVP</sequence>